<protein>
    <submittedName>
        <fullName evidence="2">TrkA-C domain protein</fullName>
    </submittedName>
</protein>
<dbReference type="eggNOG" id="arCOG01963">
    <property type="taxonomic scope" value="Archaea"/>
</dbReference>
<dbReference type="InterPro" id="IPR038078">
    <property type="entry name" value="PhoU-like_sf"/>
</dbReference>
<dbReference type="Gene3D" id="1.20.58.220">
    <property type="entry name" value="Phosphate transport system protein phou homolog 2, domain 2"/>
    <property type="match status" value="2"/>
</dbReference>
<dbReference type="InterPro" id="IPR036721">
    <property type="entry name" value="RCK_C_sf"/>
</dbReference>
<dbReference type="PANTHER" id="PTHR30445:SF8">
    <property type="entry name" value="K(+)_H(+) ANTIPORTER SUBUNIT KHTT"/>
    <property type="match status" value="1"/>
</dbReference>
<reference evidence="2 3" key="1">
    <citation type="journal article" date="2008" name="Genome Biol.">
        <title>A genomic analysis of the archaeal system Ignicoccus hospitalis-Nanoarchaeum equitans.</title>
        <authorList>
            <person name="Podar M."/>
            <person name="Anderson I."/>
            <person name="Makarova K.S."/>
            <person name="Elkins J.G."/>
            <person name="Ivanova N."/>
            <person name="Wall M.A."/>
            <person name="Lykidis A."/>
            <person name="Mavromatis K."/>
            <person name="Sun H."/>
            <person name="Hudson M.E."/>
            <person name="Chen W."/>
            <person name="Deciu C."/>
            <person name="Hutchison D."/>
            <person name="Eads J.R."/>
            <person name="Anderson A."/>
            <person name="Fernandes F."/>
            <person name="Szeto E."/>
            <person name="Lapidus A."/>
            <person name="Kyrpides N.C."/>
            <person name="Saier M.H.Jr."/>
            <person name="Richardson P.M."/>
            <person name="Rachel R."/>
            <person name="Huber H."/>
            <person name="Eisen J.A."/>
            <person name="Koonin E.V."/>
            <person name="Keller M."/>
            <person name="Stetter K.O."/>
        </authorList>
    </citation>
    <scope>NUCLEOTIDE SEQUENCE [LARGE SCALE GENOMIC DNA]</scope>
    <source>
        <strain evidence="3">KIN4/I / DSM 18386 / JCM 14125</strain>
    </source>
</reference>
<dbReference type="GO" id="GO:0006813">
    <property type="term" value="P:potassium ion transport"/>
    <property type="evidence" value="ECO:0007669"/>
    <property type="project" value="InterPro"/>
</dbReference>
<evidence type="ECO:0000259" key="1">
    <source>
        <dbReference type="PROSITE" id="PS51202"/>
    </source>
</evidence>
<dbReference type="GO" id="GO:0008324">
    <property type="term" value="F:monoatomic cation transmembrane transporter activity"/>
    <property type="evidence" value="ECO:0007669"/>
    <property type="project" value="InterPro"/>
</dbReference>
<dbReference type="PhylomeDB" id="A8AA77"/>
<dbReference type="InterPro" id="IPR050144">
    <property type="entry name" value="AAE_transporter"/>
</dbReference>
<evidence type="ECO:0000313" key="3">
    <source>
        <dbReference type="Proteomes" id="UP000000262"/>
    </source>
</evidence>
<dbReference type="Proteomes" id="UP000000262">
    <property type="component" value="Chromosome"/>
</dbReference>
<dbReference type="AlphaFoldDB" id="A8AA77"/>
<proteinExistence type="predicted"/>
<dbReference type="PROSITE" id="PS51202">
    <property type="entry name" value="RCK_C"/>
    <property type="match status" value="1"/>
</dbReference>
<dbReference type="Gene3D" id="3.30.70.1450">
    <property type="entry name" value="Regulator of K+ conductance, C-terminal domain"/>
    <property type="match status" value="1"/>
</dbReference>
<dbReference type="EMBL" id="CP000816">
    <property type="protein sequence ID" value="ABU81829.1"/>
    <property type="molecule type" value="Genomic_DNA"/>
</dbReference>
<dbReference type="SUPFAM" id="SSF109755">
    <property type="entry name" value="PhoU-like"/>
    <property type="match status" value="1"/>
</dbReference>
<dbReference type="OrthoDB" id="85913at2157"/>
<organism evidence="2 3">
    <name type="scientific">Ignicoccus hospitalis (strain KIN4/I / DSM 18386 / JCM 14125)</name>
    <dbReference type="NCBI Taxonomy" id="453591"/>
    <lineage>
        <taxon>Archaea</taxon>
        <taxon>Thermoproteota</taxon>
        <taxon>Thermoprotei</taxon>
        <taxon>Desulfurococcales</taxon>
        <taxon>Desulfurococcaceae</taxon>
        <taxon>Ignicoccus</taxon>
    </lineage>
</organism>
<evidence type="ECO:0000313" key="2">
    <source>
        <dbReference type="EMBL" id="ABU81829.1"/>
    </source>
</evidence>
<dbReference type="KEGG" id="iho:Igni_0647"/>
<dbReference type="GeneID" id="5561988"/>
<dbReference type="STRING" id="453591.Igni_0647"/>
<sequence length="382" mass="43089">MNDLPMVVKYRPVPIKKLLRKMKDEVSIALDMAFYSLVYEDKDVAQEVEKIDVDVDNDFNLLALQLMVAARDPEDAEKLLPALRLGMSMDLATEAASDMATTVLKGYKVPKVVKAALEITEEIYVKLVVGEKLVGIKVKELKERYGLIDVIVLRRGGVMIVNPPEEVELELGDVIVIRGDREDVKKLMKDIDMELVVPEEKFTEKEKEVAFRIALLKNMTEIAFDLAVYSMLYQDPRAAEEVLEIESFMDEESAKLEMEIIKNTAESQEIYTSTVLVRSLEKMTDAATSMAQMALVENEVHPILKEVAEEGEERILVLQVVKECNMTVGQLEEMADGTALAIYLDGIWIPLPNASTELKKGMKVLLKVFNEEPEFPECIQVL</sequence>
<keyword evidence="3" id="KW-1185">Reference proteome</keyword>
<dbReference type="SUPFAM" id="SSF116726">
    <property type="entry name" value="TrkA C-terminal domain-like"/>
    <property type="match status" value="1"/>
</dbReference>
<accession>A8AA77</accession>
<dbReference type="Pfam" id="PF01895">
    <property type="entry name" value="PhoU"/>
    <property type="match status" value="2"/>
</dbReference>
<dbReference type="InterPro" id="IPR026022">
    <property type="entry name" value="PhoU_dom"/>
</dbReference>
<dbReference type="HOGENOM" id="CLU_057266_0_0_2"/>
<gene>
    <name evidence="2" type="ordered locus">Igni_0647</name>
</gene>
<dbReference type="PANTHER" id="PTHR30445">
    <property type="entry name" value="K(+)_H(+) ANTIPORTER SUBUNIT KHTT"/>
    <property type="match status" value="1"/>
</dbReference>
<dbReference type="Pfam" id="PF02080">
    <property type="entry name" value="TrkA_C"/>
    <property type="match status" value="1"/>
</dbReference>
<dbReference type="InterPro" id="IPR006037">
    <property type="entry name" value="RCK_C"/>
</dbReference>
<feature type="domain" description="RCK C-terminal" evidence="1">
    <location>
        <begin position="110"/>
        <end position="193"/>
    </location>
</feature>
<dbReference type="RefSeq" id="WP_011998681.1">
    <property type="nucleotide sequence ID" value="NC_009776.1"/>
</dbReference>
<name>A8AA77_IGNH4</name>